<name>A0A0J1BH12_RHOIS</name>
<evidence type="ECO:0000256" key="5">
    <source>
        <dbReference type="ARBA" id="ARBA00023163"/>
    </source>
</evidence>
<accession>A0A0J1BH12</accession>
<evidence type="ECO:0000313" key="7">
    <source>
        <dbReference type="EMBL" id="KLU05847.1"/>
    </source>
</evidence>
<keyword evidence="5" id="KW-0804">Transcription</keyword>
<dbReference type="InterPro" id="IPR039425">
    <property type="entry name" value="RNA_pol_sigma-70-like"/>
</dbReference>
<reference evidence="7" key="1">
    <citation type="submission" date="2015-05" db="EMBL/GenBank/DDBJ databases">
        <title>Permanent draft genome of Rhodopirellula islandicus K833.</title>
        <authorList>
            <person name="Kizina J."/>
            <person name="Richter M."/>
            <person name="Glockner F.O."/>
            <person name="Harder J."/>
        </authorList>
    </citation>
    <scope>NUCLEOTIDE SEQUENCE [LARGE SCALE GENOMIC DNA]</scope>
    <source>
        <strain evidence="7">K833</strain>
    </source>
</reference>
<evidence type="ECO:0000313" key="8">
    <source>
        <dbReference type="Proteomes" id="UP000036367"/>
    </source>
</evidence>
<dbReference type="Proteomes" id="UP000036367">
    <property type="component" value="Unassembled WGS sequence"/>
</dbReference>
<dbReference type="InterPro" id="IPR013324">
    <property type="entry name" value="RNA_pol_sigma_r3/r4-like"/>
</dbReference>
<dbReference type="SUPFAM" id="SSF88946">
    <property type="entry name" value="Sigma2 domain of RNA polymerase sigma factors"/>
    <property type="match status" value="1"/>
</dbReference>
<dbReference type="Pfam" id="PF04542">
    <property type="entry name" value="Sigma70_r2"/>
    <property type="match status" value="1"/>
</dbReference>
<dbReference type="Gene3D" id="1.10.10.2690">
    <property type="match status" value="1"/>
</dbReference>
<organism evidence="7 8">
    <name type="scientific">Rhodopirellula islandica</name>
    <dbReference type="NCBI Taxonomy" id="595434"/>
    <lineage>
        <taxon>Bacteria</taxon>
        <taxon>Pseudomonadati</taxon>
        <taxon>Planctomycetota</taxon>
        <taxon>Planctomycetia</taxon>
        <taxon>Pirellulales</taxon>
        <taxon>Pirellulaceae</taxon>
        <taxon>Rhodopirellula</taxon>
    </lineage>
</organism>
<dbReference type="InterPro" id="IPR014284">
    <property type="entry name" value="RNA_pol_sigma-70_dom"/>
</dbReference>
<keyword evidence="2" id="KW-0805">Transcription regulation</keyword>
<dbReference type="InterPro" id="IPR053721">
    <property type="entry name" value="Fimbrial_Adhesin_Reg"/>
</dbReference>
<evidence type="ECO:0000256" key="1">
    <source>
        <dbReference type="ARBA" id="ARBA00010641"/>
    </source>
</evidence>
<dbReference type="PANTHER" id="PTHR43133:SF8">
    <property type="entry name" value="RNA POLYMERASE SIGMA FACTOR HI_1459-RELATED"/>
    <property type="match status" value="1"/>
</dbReference>
<dbReference type="GO" id="GO:0016987">
    <property type="term" value="F:sigma factor activity"/>
    <property type="evidence" value="ECO:0007669"/>
    <property type="project" value="UniProtKB-KW"/>
</dbReference>
<evidence type="ECO:0000256" key="2">
    <source>
        <dbReference type="ARBA" id="ARBA00023015"/>
    </source>
</evidence>
<keyword evidence="3" id="KW-0731">Sigma factor</keyword>
<proteinExistence type="inferred from homology"/>
<dbReference type="GO" id="GO:0006352">
    <property type="term" value="P:DNA-templated transcription initiation"/>
    <property type="evidence" value="ECO:0007669"/>
    <property type="project" value="InterPro"/>
</dbReference>
<dbReference type="EMBL" id="LECT01000017">
    <property type="protein sequence ID" value="KLU05847.1"/>
    <property type="molecule type" value="Genomic_DNA"/>
</dbReference>
<gene>
    <name evidence="7" type="ORF">RISK_002479</name>
</gene>
<dbReference type="PANTHER" id="PTHR43133">
    <property type="entry name" value="RNA POLYMERASE ECF-TYPE SIGMA FACTO"/>
    <property type="match status" value="1"/>
</dbReference>
<evidence type="ECO:0000256" key="3">
    <source>
        <dbReference type="ARBA" id="ARBA00023082"/>
    </source>
</evidence>
<dbReference type="InterPro" id="IPR007627">
    <property type="entry name" value="RNA_pol_sigma70_r2"/>
</dbReference>
<dbReference type="PATRIC" id="fig|595434.4.peg.2365"/>
<dbReference type="GO" id="GO:0003677">
    <property type="term" value="F:DNA binding"/>
    <property type="evidence" value="ECO:0007669"/>
    <property type="project" value="UniProtKB-KW"/>
</dbReference>
<dbReference type="SUPFAM" id="SSF88659">
    <property type="entry name" value="Sigma3 and sigma4 domains of RNA polymerase sigma factors"/>
    <property type="match status" value="1"/>
</dbReference>
<dbReference type="AlphaFoldDB" id="A0A0J1BH12"/>
<evidence type="ECO:0000256" key="4">
    <source>
        <dbReference type="ARBA" id="ARBA00023125"/>
    </source>
</evidence>
<dbReference type="OrthoDB" id="281047at2"/>
<sequence length="201" mass="23597">MSTHEDTSRSLIVRLRNRESDAWSRFSMIYCPLVYRWARRSKLQQVDADDLVQEVFRSVSTSIDSYRESIETGSFRRWLWGITHHKLMDHFRRLTANPRAEGGSGAHEKMKQVLDSCSDESSIDSSFDADTWIIHRALGLMKSDFEERTWQAFWRMTVDNRSAQEVADELGMNKKAVRQAKYRVLKQLRTELRDEFPLESG</sequence>
<comment type="similarity">
    <text evidence="1">Belongs to the sigma-70 factor family. ECF subfamily.</text>
</comment>
<dbReference type="InterPro" id="IPR013325">
    <property type="entry name" value="RNA_pol_sigma_r2"/>
</dbReference>
<evidence type="ECO:0000259" key="6">
    <source>
        <dbReference type="Pfam" id="PF04542"/>
    </source>
</evidence>
<keyword evidence="4" id="KW-0238">DNA-binding</keyword>
<feature type="domain" description="RNA polymerase sigma-70 region 2" evidence="6">
    <location>
        <begin position="30"/>
        <end position="94"/>
    </location>
</feature>
<keyword evidence="8" id="KW-1185">Reference proteome</keyword>
<dbReference type="STRING" id="595434.RISK_002479"/>
<dbReference type="Gene3D" id="1.10.1740.10">
    <property type="match status" value="1"/>
</dbReference>
<dbReference type="RefSeq" id="WP_047814102.1">
    <property type="nucleotide sequence ID" value="NZ_LECT01000017.1"/>
</dbReference>
<comment type="caution">
    <text evidence="7">The sequence shown here is derived from an EMBL/GenBank/DDBJ whole genome shotgun (WGS) entry which is preliminary data.</text>
</comment>
<dbReference type="NCBIfam" id="TIGR02937">
    <property type="entry name" value="sigma70-ECF"/>
    <property type="match status" value="1"/>
</dbReference>
<protein>
    <submittedName>
        <fullName evidence="7">Transcriptional control</fullName>
    </submittedName>
</protein>